<protein>
    <submittedName>
        <fullName evidence="2">Uncharacterized protein</fullName>
    </submittedName>
</protein>
<sequence>MKPHDRDFDDLLSEALSREEAEVFRRLGKPSVFHLVTDTFRGTMRWLNILGYAVTIVVFGLGIVCLVGLLGTDRPPMMLRWGLGFGTCVLTVMALKVWFWMEMQRHSLLREIKRVELQVAHLGAQLRDARLVPGPHADESGRGPS</sequence>
<evidence type="ECO:0000313" key="3">
    <source>
        <dbReference type="Proteomes" id="UP000324233"/>
    </source>
</evidence>
<dbReference type="KEGG" id="agv:OJF2_04660"/>
<organism evidence="2 3">
    <name type="scientific">Aquisphaera giovannonii</name>
    <dbReference type="NCBI Taxonomy" id="406548"/>
    <lineage>
        <taxon>Bacteria</taxon>
        <taxon>Pseudomonadati</taxon>
        <taxon>Planctomycetota</taxon>
        <taxon>Planctomycetia</taxon>
        <taxon>Isosphaerales</taxon>
        <taxon>Isosphaeraceae</taxon>
        <taxon>Aquisphaera</taxon>
    </lineage>
</organism>
<reference evidence="2 3" key="1">
    <citation type="submission" date="2019-08" db="EMBL/GenBank/DDBJ databases">
        <title>Deep-cultivation of Planctomycetes and their phenomic and genomic characterization uncovers novel biology.</title>
        <authorList>
            <person name="Wiegand S."/>
            <person name="Jogler M."/>
            <person name="Boedeker C."/>
            <person name="Pinto D."/>
            <person name="Vollmers J."/>
            <person name="Rivas-Marin E."/>
            <person name="Kohn T."/>
            <person name="Peeters S.H."/>
            <person name="Heuer A."/>
            <person name="Rast P."/>
            <person name="Oberbeckmann S."/>
            <person name="Bunk B."/>
            <person name="Jeske O."/>
            <person name="Meyerdierks A."/>
            <person name="Storesund J.E."/>
            <person name="Kallscheuer N."/>
            <person name="Luecker S."/>
            <person name="Lage O.M."/>
            <person name="Pohl T."/>
            <person name="Merkel B.J."/>
            <person name="Hornburger P."/>
            <person name="Mueller R.-W."/>
            <person name="Bruemmer F."/>
            <person name="Labrenz M."/>
            <person name="Spormann A.M."/>
            <person name="Op den Camp H."/>
            <person name="Overmann J."/>
            <person name="Amann R."/>
            <person name="Jetten M.S.M."/>
            <person name="Mascher T."/>
            <person name="Medema M.H."/>
            <person name="Devos D.P."/>
            <person name="Kaster A.-K."/>
            <person name="Ovreas L."/>
            <person name="Rohde M."/>
            <person name="Galperin M.Y."/>
            <person name="Jogler C."/>
        </authorList>
    </citation>
    <scope>NUCLEOTIDE SEQUENCE [LARGE SCALE GENOMIC DNA]</scope>
    <source>
        <strain evidence="2 3">OJF2</strain>
    </source>
</reference>
<dbReference type="RefSeq" id="WP_148590857.1">
    <property type="nucleotide sequence ID" value="NZ_CP042997.1"/>
</dbReference>
<gene>
    <name evidence="2" type="ORF">OJF2_04660</name>
</gene>
<feature type="transmembrane region" description="Helical" evidence="1">
    <location>
        <begin position="81"/>
        <end position="101"/>
    </location>
</feature>
<feature type="transmembrane region" description="Helical" evidence="1">
    <location>
        <begin position="49"/>
        <end position="69"/>
    </location>
</feature>
<dbReference type="EMBL" id="CP042997">
    <property type="protein sequence ID" value="QEH31997.1"/>
    <property type="molecule type" value="Genomic_DNA"/>
</dbReference>
<accession>A0A5B9VVN4</accession>
<keyword evidence="1" id="KW-0812">Transmembrane</keyword>
<evidence type="ECO:0000313" key="2">
    <source>
        <dbReference type="EMBL" id="QEH31997.1"/>
    </source>
</evidence>
<keyword evidence="1" id="KW-1133">Transmembrane helix</keyword>
<name>A0A5B9VVN4_9BACT</name>
<keyword evidence="1" id="KW-0472">Membrane</keyword>
<proteinExistence type="predicted"/>
<dbReference type="Proteomes" id="UP000324233">
    <property type="component" value="Chromosome"/>
</dbReference>
<keyword evidence="3" id="KW-1185">Reference proteome</keyword>
<dbReference type="OrthoDB" id="7629933at2"/>
<dbReference type="AlphaFoldDB" id="A0A5B9VVN4"/>
<dbReference type="InterPro" id="IPR046659">
    <property type="entry name" value="DUF6768"/>
</dbReference>
<evidence type="ECO:0000256" key="1">
    <source>
        <dbReference type="SAM" id="Phobius"/>
    </source>
</evidence>
<dbReference type="Pfam" id="PF20556">
    <property type="entry name" value="DUF6768"/>
    <property type="match status" value="1"/>
</dbReference>